<dbReference type="InterPro" id="IPR014756">
    <property type="entry name" value="Ig_E-set"/>
</dbReference>
<evidence type="ECO:0000259" key="4">
    <source>
        <dbReference type="SMART" id="SM00642"/>
    </source>
</evidence>
<keyword evidence="2 5" id="KW-0326">Glycosidase</keyword>
<feature type="region of interest" description="Disordered" evidence="3">
    <location>
        <begin position="500"/>
        <end position="524"/>
    </location>
</feature>
<name>A0A9X0QJC1_9BACT</name>
<organism evidence="5 6">
    <name type="scientific">Tunturiibacter gelidiferens</name>
    <dbReference type="NCBI Taxonomy" id="3069689"/>
    <lineage>
        <taxon>Bacteria</taxon>
        <taxon>Pseudomonadati</taxon>
        <taxon>Acidobacteriota</taxon>
        <taxon>Terriglobia</taxon>
        <taxon>Terriglobales</taxon>
        <taxon>Acidobacteriaceae</taxon>
        <taxon>Tunturiibacter</taxon>
    </lineage>
</organism>
<evidence type="ECO:0000313" key="5">
    <source>
        <dbReference type="EMBL" id="MBB5331547.1"/>
    </source>
</evidence>
<dbReference type="GO" id="GO:0005975">
    <property type="term" value="P:carbohydrate metabolic process"/>
    <property type="evidence" value="ECO:0007669"/>
    <property type="project" value="InterPro"/>
</dbReference>
<dbReference type="Gene3D" id="2.60.40.1180">
    <property type="entry name" value="Golgi alpha-mannosidase II"/>
    <property type="match status" value="1"/>
</dbReference>
<dbReference type="Pfam" id="PF00128">
    <property type="entry name" value="Alpha-amylase"/>
    <property type="match status" value="1"/>
</dbReference>
<dbReference type="SUPFAM" id="SSF81296">
    <property type="entry name" value="E set domains"/>
    <property type="match status" value="1"/>
</dbReference>
<dbReference type="AlphaFoldDB" id="A0A9X0QJC1"/>
<evidence type="ECO:0000256" key="3">
    <source>
        <dbReference type="SAM" id="MobiDB-lite"/>
    </source>
</evidence>
<keyword evidence="1" id="KW-0378">Hydrolase</keyword>
<evidence type="ECO:0000313" key="6">
    <source>
        <dbReference type="Proteomes" id="UP000535182"/>
    </source>
</evidence>
<sequence length="648" mass="71622">MDCSRHIAGTINDSSIRGKHLPSNHILSLALLLLLCAAGPLGFAQAPVLSKIDPPNWWTQLPDPVLLVQGEHLQRTQFSIKNSDTTIDLVRTSPNGHWAFLKLGIKSAKPGSFLLEARNSAGATSISYTLAAREKPAANPQGFSSQDAMYLIMTDRFADGDPSNNRQPGMTYDRNDPHAWHGGDLRGIRQHLDYLQDLGVNTVWITPVDQNREPDSYHGYGTTDMYKVDEHFGTLADLTALANDLHVRGMKLVLDIVPNHVGPAHPWVEDSPTPDWFHGTNAQHRLAQGNFRALMDPDTSARDRKDVLDGWFVDLLPDMNQENPLAAQYLIQNTIWWVQETSADGLRLDTFPYVGRQFWHDFHAQLTEIFPHLTTVGEVFNGTFAMPPMLNSFFAGGVVRSGGTTDIDTGLYTPFDYPFFSVIRDVTVRNAPMTDLANLFRQDSVYPHPDRLVTLLGSHDTKRFMSEPGATPEKLLLAFGILLTTRGTPVIYSGDEIGMAGGEDPDNRRDHPGGFEPQESSTNAFLPARRSTDEASVHDAVKRLLALRNGVKELQQGRQQLVQSDDDTIAYVRGLSLEHGCTAGQQRVLVLANKSATARKLNIEMNETAMEGCTRSEMLLGDQHSVQVSSHSISANVAPLGLTVVQLR</sequence>
<gene>
    <name evidence="5" type="ORF">HDF14_005194</name>
</gene>
<dbReference type="PANTHER" id="PTHR10357:SF210">
    <property type="entry name" value="MALTODEXTRIN GLUCOSIDASE"/>
    <property type="match status" value="1"/>
</dbReference>
<dbReference type="RefSeq" id="WP_183981363.1">
    <property type="nucleotide sequence ID" value="NZ_JACHEB010000015.1"/>
</dbReference>
<accession>A0A9X0QJC1</accession>
<proteinExistence type="predicted"/>
<dbReference type="GO" id="GO:0016798">
    <property type="term" value="F:hydrolase activity, acting on glycosyl bonds"/>
    <property type="evidence" value="ECO:0007669"/>
    <property type="project" value="UniProtKB-KW"/>
</dbReference>
<dbReference type="EMBL" id="JACHEB010000015">
    <property type="protein sequence ID" value="MBB5331547.1"/>
    <property type="molecule type" value="Genomic_DNA"/>
</dbReference>
<dbReference type="PANTHER" id="PTHR10357">
    <property type="entry name" value="ALPHA-AMYLASE FAMILY MEMBER"/>
    <property type="match status" value="1"/>
</dbReference>
<feature type="domain" description="Glycosyl hydrolase family 13 catalytic" evidence="4">
    <location>
        <begin position="151"/>
        <end position="548"/>
    </location>
</feature>
<dbReference type="InterPro" id="IPR006047">
    <property type="entry name" value="GH13_cat_dom"/>
</dbReference>
<protein>
    <submittedName>
        <fullName evidence="5">Glycosidase</fullName>
    </submittedName>
</protein>
<dbReference type="Gene3D" id="2.60.40.10">
    <property type="entry name" value="Immunoglobulins"/>
    <property type="match status" value="1"/>
</dbReference>
<dbReference type="Gene3D" id="3.20.20.80">
    <property type="entry name" value="Glycosidases"/>
    <property type="match status" value="1"/>
</dbReference>
<dbReference type="InterPro" id="IPR013780">
    <property type="entry name" value="Glyco_hydro_b"/>
</dbReference>
<dbReference type="SMART" id="SM00642">
    <property type="entry name" value="Aamy"/>
    <property type="match status" value="1"/>
</dbReference>
<dbReference type="Proteomes" id="UP000535182">
    <property type="component" value="Unassembled WGS sequence"/>
</dbReference>
<keyword evidence="6" id="KW-1185">Reference proteome</keyword>
<dbReference type="InterPro" id="IPR015171">
    <property type="entry name" value="Cyc-maltodext_N"/>
</dbReference>
<comment type="caution">
    <text evidence="5">The sequence shown here is derived from an EMBL/GenBank/DDBJ whole genome shotgun (WGS) entry which is preliminary data.</text>
</comment>
<dbReference type="SUPFAM" id="SSF51445">
    <property type="entry name" value="(Trans)glycosidases"/>
    <property type="match status" value="1"/>
</dbReference>
<dbReference type="InterPro" id="IPR013783">
    <property type="entry name" value="Ig-like_fold"/>
</dbReference>
<dbReference type="Pfam" id="PF09087">
    <property type="entry name" value="Cyc-maltodext_N"/>
    <property type="match status" value="1"/>
</dbReference>
<evidence type="ECO:0000256" key="1">
    <source>
        <dbReference type="ARBA" id="ARBA00022801"/>
    </source>
</evidence>
<evidence type="ECO:0000256" key="2">
    <source>
        <dbReference type="ARBA" id="ARBA00023295"/>
    </source>
</evidence>
<dbReference type="InterPro" id="IPR017853">
    <property type="entry name" value="GH"/>
</dbReference>
<reference evidence="5 6" key="1">
    <citation type="submission" date="2020-08" db="EMBL/GenBank/DDBJ databases">
        <title>Genomic Encyclopedia of Type Strains, Phase IV (KMG-V): Genome sequencing to study the core and pangenomes of soil and plant-associated prokaryotes.</title>
        <authorList>
            <person name="Whitman W."/>
        </authorList>
    </citation>
    <scope>NUCLEOTIDE SEQUENCE [LARGE SCALE GENOMIC DNA]</scope>
    <source>
        <strain evidence="5 6">X5P2</strain>
    </source>
</reference>